<name>A0A9W6RK07_9ACTN</name>
<comment type="caution">
    <text evidence="1">The sequence shown here is derived from an EMBL/GenBank/DDBJ whole genome shotgun (WGS) entry which is preliminary data.</text>
</comment>
<accession>A0A9W6RK07</accession>
<sequence length="64" mass="6778">MRVYRPAFPAIVTFRPPSRLVIVATPLRQTTAIIELVGRPDTRRNAGIATALDSEGATGAEAGS</sequence>
<dbReference type="Proteomes" id="UP001165135">
    <property type="component" value="Unassembled WGS sequence"/>
</dbReference>
<proteinExistence type="predicted"/>
<reference evidence="1" key="1">
    <citation type="submission" date="2023-03" db="EMBL/GenBank/DDBJ databases">
        <title>Actinoallomurus iriomotensis NBRC 103681.</title>
        <authorList>
            <person name="Ichikawa N."/>
            <person name="Sato H."/>
            <person name="Tonouchi N."/>
        </authorList>
    </citation>
    <scope>NUCLEOTIDE SEQUENCE</scope>
    <source>
        <strain evidence="1">NBRC 103681</strain>
    </source>
</reference>
<evidence type="ECO:0000313" key="2">
    <source>
        <dbReference type="Proteomes" id="UP001165135"/>
    </source>
</evidence>
<gene>
    <name evidence="1" type="ORF">Airi01_056680</name>
</gene>
<evidence type="ECO:0000313" key="1">
    <source>
        <dbReference type="EMBL" id="GLY77401.1"/>
    </source>
</evidence>
<protein>
    <submittedName>
        <fullName evidence="1">Uncharacterized protein</fullName>
    </submittedName>
</protein>
<organism evidence="1 2">
    <name type="scientific">Actinoallomurus iriomotensis</name>
    <dbReference type="NCBI Taxonomy" id="478107"/>
    <lineage>
        <taxon>Bacteria</taxon>
        <taxon>Bacillati</taxon>
        <taxon>Actinomycetota</taxon>
        <taxon>Actinomycetes</taxon>
        <taxon>Streptosporangiales</taxon>
        <taxon>Thermomonosporaceae</taxon>
        <taxon>Actinoallomurus</taxon>
    </lineage>
</organism>
<dbReference type="AlphaFoldDB" id="A0A9W6RK07"/>
<dbReference type="EMBL" id="BSTJ01000007">
    <property type="protein sequence ID" value="GLY77401.1"/>
    <property type="molecule type" value="Genomic_DNA"/>
</dbReference>